<dbReference type="GO" id="GO:0016747">
    <property type="term" value="F:acyltransferase activity, transferring groups other than amino-acyl groups"/>
    <property type="evidence" value="ECO:0007669"/>
    <property type="project" value="InterPro"/>
</dbReference>
<dbReference type="InterPro" id="IPR000182">
    <property type="entry name" value="GNAT_dom"/>
</dbReference>
<feature type="non-terminal residue" evidence="2">
    <location>
        <position position="1"/>
    </location>
</feature>
<dbReference type="Pfam" id="PF00583">
    <property type="entry name" value="Acetyltransf_1"/>
    <property type="match status" value="1"/>
</dbReference>
<accession>T1BYM0</accession>
<keyword evidence="2" id="KW-0808">Transferase</keyword>
<protein>
    <submittedName>
        <fullName evidence="2">GCN5-related N-acetyltransferase domain protein</fullName>
    </submittedName>
</protein>
<dbReference type="PANTHER" id="PTHR43415">
    <property type="entry name" value="SPERMIDINE N(1)-ACETYLTRANSFERASE"/>
    <property type="match status" value="1"/>
</dbReference>
<name>T1BYM0_9ZZZZ</name>
<feature type="domain" description="N-acetyltransferase" evidence="1">
    <location>
        <begin position="1"/>
        <end position="89"/>
    </location>
</feature>
<dbReference type="PROSITE" id="PS51186">
    <property type="entry name" value="GNAT"/>
    <property type="match status" value="1"/>
</dbReference>
<evidence type="ECO:0000313" key="2">
    <source>
        <dbReference type="EMBL" id="EQD78381.1"/>
    </source>
</evidence>
<reference evidence="2" key="2">
    <citation type="journal article" date="2014" name="ISME J.">
        <title>Microbial stratification in low pH oxic and suboxic macroscopic growths along an acid mine drainage.</title>
        <authorList>
            <person name="Mendez-Garcia C."/>
            <person name="Mesa V."/>
            <person name="Sprenger R.R."/>
            <person name="Richter M."/>
            <person name="Diez M.S."/>
            <person name="Solano J."/>
            <person name="Bargiela R."/>
            <person name="Golyshina O.V."/>
            <person name="Manteca A."/>
            <person name="Ramos J.L."/>
            <person name="Gallego J.R."/>
            <person name="Llorente I."/>
            <person name="Martins Dos Santos V.A."/>
            <person name="Jensen O.N."/>
            <person name="Pelaez A.I."/>
            <person name="Sanchez J."/>
            <person name="Ferrer M."/>
        </authorList>
    </citation>
    <scope>NUCLEOTIDE SEQUENCE</scope>
</reference>
<reference evidence="2" key="1">
    <citation type="submission" date="2013-08" db="EMBL/GenBank/DDBJ databases">
        <authorList>
            <person name="Mendez C."/>
            <person name="Richter M."/>
            <person name="Ferrer M."/>
            <person name="Sanchez J."/>
        </authorList>
    </citation>
    <scope>NUCLEOTIDE SEQUENCE</scope>
</reference>
<dbReference type="PANTHER" id="PTHR43415:SF3">
    <property type="entry name" value="GNAT-FAMILY ACETYLTRANSFERASE"/>
    <property type="match status" value="1"/>
</dbReference>
<sequence length="97" mass="10959">RKNRHTANLGIAVMNGYRHQGIGTGLIRESLHWAENNGIKKVNLEVFSTNRNAIKAYSKIGFVHEGVRKLQFFINGENVDDVLMTYWIDRNISGGST</sequence>
<dbReference type="InterPro" id="IPR016181">
    <property type="entry name" value="Acyl_CoA_acyltransferase"/>
</dbReference>
<evidence type="ECO:0000259" key="1">
    <source>
        <dbReference type="PROSITE" id="PS51186"/>
    </source>
</evidence>
<proteinExistence type="predicted"/>
<dbReference type="Gene3D" id="3.40.630.30">
    <property type="match status" value="1"/>
</dbReference>
<comment type="caution">
    <text evidence="2">The sequence shown here is derived from an EMBL/GenBank/DDBJ whole genome shotgun (WGS) entry which is preliminary data.</text>
</comment>
<dbReference type="CDD" id="cd04301">
    <property type="entry name" value="NAT_SF"/>
    <property type="match status" value="1"/>
</dbReference>
<dbReference type="EMBL" id="AUZY01000556">
    <property type="protein sequence ID" value="EQD78381.1"/>
    <property type="molecule type" value="Genomic_DNA"/>
</dbReference>
<organism evidence="2">
    <name type="scientific">mine drainage metagenome</name>
    <dbReference type="NCBI Taxonomy" id="410659"/>
    <lineage>
        <taxon>unclassified sequences</taxon>
        <taxon>metagenomes</taxon>
        <taxon>ecological metagenomes</taxon>
    </lineage>
</organism>
<dbReference type="AlphaFoldDB" id="T1BYM0"/>
<gene>
    <name evidence="2" type="ORF">B1B_00753</name>
</gene>
<dbReference type="SUPFAM" id="SSF55729">
    <property type="entry name" value="Acyl-CoA N-acyltransferases (Nat)"/>
    <property type="match status" value="1"/>
</dbReference>